<proteinExistence type="predicted"/>
<evidence type="ECO:0000313" key="3">
    <source>
        <dbReference type="Proteomes" id="UP000499080"/>
    </source>
</evidence>
<feature type="region of interest" description="Disordered" evidence="1">
    <location>
        <begin position="19"/>
        <end position="44"/>
    </location>
</feature>
<dbReference type="Proteomes" id="UP000499080">
    <property type="component" value="Unassembled WGS sequence"/>
</dbReference>
<comment type="caution">
    <text evidence="2">The sequence shown here is derived from an EMBL/GenBank/DDBJ whole genome shotgun (WGS) entry which is preliminary data.</text>
</comment>
<reference evidence="2 3" key="1">
    <citation type="journal article" date="2019" name="Sci. Rep.">
        <title>Orb-weaving spider Araneus ventricosus genome elucidates the spidroin gene catalogue.</title>
        <authorList>
            <person name="Kono N."/>
            <person name="Nakamura H."/>
            <person name="Ohtoshi R."/>
            <person name="Moran D.A.P."/>
            <person name="Shinohara A."/>
            <person name="Yoshida Y."/>
            <person name="Fujiwara M."/>
            <person name="Mori M."/>
            <person name="Tomita M."/>
            <person name="Arakawa K."/>
        </authorList>
    </citation>
    <scope>NUCLEOTIDE SEQUENCE [LARGE SCALE GENOMIC DNA]</scope>
</reference>
<organism evidence="2 3">
    <name type="scientific">Araneus ventricosus</name>
    <name type="common">Orbweaver spider</name>
    <name type="synonym">Epeira ventricosa</name>
    <dbReference type="NCBI Taxonomy" id="182803"/>
    <lineage>
        <taxon>Eukaryota</taxon>
        <taxon>Metazoa</taxon>
        <taxon>Ecdysozoa</taxon>
        <taxon>Arthropoda</taxon>
        <taxon>Chelicerata</taxon>
        <taxon>Arachnida</taxon>
        <taxon>Araneae</taxon>
        <taxon>Araneomorphae</taxon>
        <taxon>Entelegynae</taxon>
        <taxon>Araneoidea</taxon>
        <taxon>Araneidae</taxon>
        <taxon>Araneus</taxon>
    </lineage>
</organism>
<evidence type="ECO:0000256" key="1">
    <source>
        <dbReference type="SAM" id="MobiDB-lite"/>
    </source>
</evidence>
<dbReference type="EMBL" id="BGPR01003297">
    <property type="protein sequence ID" value="GBM86259.1"/>
    <property type="molecule type" value="Genomic_DNA"/>
</dbReference>
<feature type="compositionally biased region" description="Polar residues" evidence="1">
    <location>
        <begin position="22"/>
        <end position="44"/>
    </location>
</feature>
<dbReference type="AlphaFoldDB" id="A0A4Y2J9M5"/>
<evidence type="ECO:0000313" key="2">
    <source>
        <dbReference type="EMBL" id="GBM86259.1"/>
    </source>
</evidence>
<name>A0A4Y2J9M5_ARAVE</name>
<accession>A0A4Y2J9M5</accession>
<protein>
    <submittedName>
        <fullName evidence="2">Uncharacterized protein</fullName>
    </submittedName>
</protein>
<sequence>MTLYSRKHEVQATGKTALAQICNKSRQPVTNKNSNRQHSQYRSPSISLLARTADKTAMRDFKDVRTPKAIPVDQHTSLLSEHGLFIVSPLPDRSGHH</sequence>
<keyword evidence="3" id="KW-1185">Reference proteome</keyword>
<gene>
    <name evidence="2" type="ORF">AVEN_264510_1</name>
</gene>